<dbReference type="InParanoid" id="A0A1Q6DUV3"/>
<dbReference type="Proteomes" id="UP000185744">
    <property type="component" value="Unassembled WGS sequence"/>
</dbReference>
<dbReference type="InterPro" id="IPR038521">
    <property type="entry name" value="ThiC/Bza_core_dom"/>
</dbReference>
<keyword evidence="5" id="KW-0862">Zinc</keyword>
<dbReference type="FunCoup" id="A0A1Q6DUV3">
    <property type="interactions" value="107"/>
</dbReference>
<dbReference type="SFLD" id="SFLDS00113">
    <property type="entry name" value="Radical_SAM_Phosphomethylpyrim"/>
    <property type="match status" value="1"/>
</dbReference>
<organism evidence="10 11">
    <name type="scientific">Methanohalarchaeum thermophilum</name>
    <dbReference type="NCBI Taxonomy" id="1903181"/>
    <lineage>
        <taxon>Archaea</taxon>
        <taxon>Methanobacteriati</taxon>
        <taxon>Methanobacteriota</taxon>
        <taxon>Methanonatronarchaeia</taxon>
        <taxon>Methanonatronarchaeales</taxon>
        <taxon>Methanonatronarchaeaceae</taxon>
        <taxon>Candidatus Methanohalarchaeum</taxon>
    </lineage>
</organism>
<dbReference type="Pfam" id="PF01964">
    <property type="entry name" value="ThiC_Rad_SAM"/>
    <property type="match status" value="1"/>
</dbReference>
<protein>
    <recommendedName>
        <fullName evidence="9">Phosphomethylpyrimidine synthase</fullName>
        <ecNumber evidence="9">4.1.99.17</ecNumber>
    </recommendedName>
</protein>
<keyword evidence="7" id="KW-0411">Iron-sulfur</keyword>
<gene>
    <name evidence="10" type="ORF">BTN85_0577</name>
</gene>
<name>A0A1Q6DUV3_METT1</name>
<dbReference type="SFLD" id="SFLDF00407">
    <property type="entry name" value="phosphomethylpyrimidine_syntha"/>
    <property type="match status" value="1"/>
</dbReference>
<keyword evidence="4" id="KW-0479">Metal-binding</keyword>
<keyword evidence="8" id="KW-0456">Lyase</keyword>
<dbReference type="EC" id="4.1.99.17" evidence="9"/>
<dbReference type="Gene3D" id="3.20.20.540">
    <property type="entry name" value="Radical SAM ThiC family, central domain"/>
    <property type="match status" value="1"/>
</dbReference>
<dbReference type="AlphaFoldDB" id="A0A1Q6DUV3"/>
<dbReference type="NCBIfam" id="NF009895">
    <property type="entry name" value="PRK13352.1"/>
    <property type="match status" value="1"/>
</dbReference>
<evidence type="ECO:0000256" key="7">
    <source>
        <dbReference type="ARBA" id="ARBA00023014"/>
    </source>
</evidence>
<dbReference type="STRING" id="1903181.BTN85_0577"/>
<accession>A0A1Q6DUV3</accession>
<keyword evidence="2" id="KW-0004">4Fe-4S</keyword>
<dbReference type="GO" id="GO:0046872">
    <property type="term" value="F:metal ion binding"/>
    <property type="evidence" value="ECO:0007669"/>
    <property type="project" value="UniProtKB-KW"/>
</dbReference>
<dbReference type="GO" id="GO:0009228">
    <property type="term" value="P:thiamine biosynthetic process"/>
    <property type="evidence" value="ECO:0007669"/>
    <property type="project" value="UniProtKB-UniRule"/>
</dbReference>
<dbReference type="GO" id="GO:0051539">
    <property type="term" value="F:4 iron, 4 sulfur cluster binding"/>
    <property type="evidence" value="ECO:0007669"/>
    <property type="project" value="UniProtKB-KW"/>
</dbReference>
<keyword evidence="3" id="KW-0949">S-adenosyl-L-methionine</keyword>
<evidence type="ECO:0000313" key="10">
    <source>
        <dbReference type="EMBL" id="OKY78092.1"/>
    </source>
</evidence>
<dbReference type="SFLD" id="SFLDG01114">
    <property type="entry name" value="phosphomethylpyrimidine_syntha"/>
    <property type="match status" value="1"/>
</dbReference>
<evidence type="ECO:0000256" key="1">
    <source>
        <dbReference type="ARBA" id="ARBA00001966"/>
    </source>
</evidence>
<evidence type="ECO:0000256" key="6">
    <source>
        <dbReference type="ARBA" id="ARBA00023004"/>
    </source>
</evidence>
<evidence type="ECO:0000256" key="2">
    <source>
        <dbReference type="ARBA" id="ARBA00022485"/>
    </source>
</evidence>
<comment type="caution">
    <text evidence="10">The sequence shown here is derived from an EMBL/GenBank/DDBJ whole genome shotgun (WGS) entry which is preliminary data.</text>
</comment>
<dbReference type="PANTHER" id="PTHR30557:SF1">
    <property type="entry name" value="PHOSPHOMETHYLPYRIMIDINE SYNTHASE, CHLOROPLASTIC"/>
    <property type="match status" value="1"/>
</dbReference>
<evidence type="ECO:0000256" key="9">
    <source>
        <dbReference type="NCBIfam" id="TIGR00190"/>
    </source>
</evidence>
<dbReference type="InterPro" id="IPR002817">
    <property type="entry name" value="ThiC/BzaA/B"/>
</dbReference>
<keyword evidence="11" id="KW-1185">Reference proteome</keyword>
<keyword evidence="6" id="KW-0408">Iron</keyword>
<sequence length="422" mass="47025">MTILEDAKTGLSKEIKKAADKEDLRPEKVSKLISKGKLVIPHNNRGNSDIVPVGQGASTKVNANIGSSPENVSLEKEIRKARIADEYSDTLMDLSTGGNLDSIRENILNNVNIPVGTVPIYQAVKEIERPEYMKKEDIFKVIEKHARDGVDFVTLHSAITMNVLENLNEEDRVMDIVSRGGAIMAAWMIRNNKENPLYSEFDKILEIAHEYDLTISIGDSLRSGCIRDANDRLMIQEYLEIGRLVQKSRKKGVQTIVEGPGHIPIDKIRTNIKLIKEATDEAPLYVLGPLVSDRGVGYDHITSAIGSAIAGYHGADFLCYVTPKEHLSIPAPEDVKKGIIASKISADAIDLANRNENSKEKNQKMAKARNNLNWEKQFDLAILDQEELGKKLEEDKVCKSEYCSMCGNFCSLKLTEEYLEDL</sequence>
<evidence type="ECO:0000256" key="8">
    <source>
        <dbReference type="ARBA" id="ARBA00023239"/>
    </source>
</evidence>
<proteinExistence type="predicted"/>
<evidence type="ECO:0000256" key="4">
    <source>
        <dbReference type="ARBA" id="ARBA00022723"/>
    </source>
</evidence>
<dbReference type="PANTHER" id="PTHR30557">
    <property type="entry name" value="THIAMINE BIOSYNTHESIS PROTEIN THIC"/>
    <property type="match status" value="1"/>
</dbReference>
<dbReference type="NCBIfam" id="TIGR00190">
    <property type="entry name" value="thiC"/>
    <property type="match status" value="1"/>
</dbReference>
<evidence type="ECO:0000256" key="5">
    <source>
        <dbReference type="ARBA" id="ARBA00022833"/>
    </source>
</evidence>
<dbReference type="EMBL" id="MSDW01000001">
    <property type="protein sequence ID" value="OKY78092.1"/>
    <property type="molecule type" value="Genomic_DNA"/>
</dbReference>
<reference evidence="10" key="1">
    <citation type="submission" date="2016-12" db="EMBL/GenBank/DDBJ databases">
        <title>Discovery of methanogenic haloarchaea.</title>
        <authorList>
            <person name="Sorokin D.Y."/>
            <person name="Makarova K.S."/>
            <person name="Abbas B."/>
            <person name="Ferrer M."/>
            <person name="Golyshin P.N."/>
        </authorList>
    </citation>
    <scope>NUCLEOTIDE SEQUENCE [LARGE SCALE GENOMIC DNA]</scope>
    <source>
        <strain evidence="10">HMET1</strain>
    </source>
</reference>
<comment type="cofactor">
    <cofactor evidence="1">
        <name>[4Fe-4S] cluster</name>
        <dbReference type="ChEBI" id="CHEBI:49883"/>
    </cofactor>
</comment>
<evidence type="ECO:0000313" key="11">
    <source>
        <dbReference type="Proteomes" id="UP000185744"/>
    </source>
</evidence>
<evidence type="ECO:0000256" key="3">
    <source>
        <dbReference type="ARBA" id="ARBA00022691"/>
    </source>
</evidence>
<dbReference type="GO" id="GO:0070284">
    <property type="term" value="F:phosphomethylpyrimidine synthase activity"/>
    <property type="evidence" value="ECO:0007669"/>
    <property type="project" value="UniProtKB-EC"/>
</dbReference>